<evidence type="ECO:0000313" key="13">
    <source>
        <dbReference type="EMBL" id="KRX02142.1"/>
    </source>
</evidence>
<evidence type="ECO:0000256" key="12">
    <source>
        <dbReference type="SAM" id="MobiDB-lite"/>
    </source>
</evidence>
<feature type="region of interest" description="Disordered" evidence="12">
    <location>
        <begin position="83"/>
        <end position="109"/>
    </location>
</feature>
<evidence type="ECO:0000256" key="4">
    <source>
        <dbReference type="ARBA" id="ARBA00022490"/>
    </source>
</evidence>
<dbReference type="Proteomes" id="UP000054937">
    <property type="component" value="Unassembled WGS sequence"/>
</dbReference>
<dbReference type="OrthoDB" id="10064898at2759"/>
<comment type="subcellular location">
    <subcellularLocation>
        <location evidence="1">Cytoplasm</location>
        <location evidence="1">Cytoskeleton</location>
        <location evidence="1">Microtubule organizing center</location>
        <location evidence="1">Centrosome</location>
        <location evidence="1">Centriole</location>
    </subcellularLocation>
</comment>
<dbReference type="OMA" id="HKNIDIT"/>
<feature type="region of interest" description="Disordered" evidence="12">
    <location>
        <begin position="39"/>
        <end position="64"/>
    </location>
</feature>
<keyword evidence="5" id="KW-0677">Repeat</keyword>
<keyword evidence="4" id="KW-0963">Cytoplasm</keyword>
<evidence type="ECO:0000313" key="14">
    <source>
        <dbReference type="Proteomes" id="UP000054937"/>
    </source>
</evidence>
<comment type="function">
    <text evidence="10">Essential for the assembly of the distal half of centrioles, required for centriole elongation. Acts as a negative regulator of centriole elongation.</text>
</comment>
<name>A0A0V0QIS9_PSEPJ</name>
<evidence type="ECO:0000256" key="6">
    <source>
        <dbReference type="ARBA" id="ARBA00023054"/>
    </source>
</evidence>
<comment type="similarity">
    <text evidence="2">Belongs to the POC5 family.</text>
</comment>
<dbReference type="PANTHER" id="PTHR28618:SF1">
    <property type="entry name" value="CENTROSOMAL PROTEIN POC5"/>
    <property type="match status" value="1"/>
</dbReference>
<evidence type="ECO:0000256" key="5">
    <source>
        <dbReference type="ARBA" id="ARBA00022737"/>
    </source>
</evidence>
<comment type="caution">
    <text evidence="13">The sequence shown here is derived from an EMBL/GenBank/DDBJ whole genome shotgun (WGS) entry which is preliminary data.</text>
</comment>
<proteinExistence type="inferred from homology"/>
<evidence type="ECO:0000256" key="7">
    <source>
        <dbReference type="ARBA" id="ARBA00023212"/>
    </source>
</evidence>
<gene>
    <name evidence="13" type="ORF">PPERSA_06337</name>
</gene>
<evidence type="ECO:0000256" key="11">
    <source>
        <dbReference type="SAM" id="Coils"/>
    </source>
</evidence>
<dbReference type="InterPro" id="IPR033351">
    <property type="entry name" value="POC5"/>
</dbReference>
<dbReference type="PANTHER" id="PTHR28618">
    <property type="entry name" value="CENTROSOMAL PROTEIN POC5"/>
    <property type="match status" value="1"/>
</dbReference>
<evidence type="ECO:0000256" key="8">
    <source>
        <dbReference type="ARBA" id="ARBA00023306"/>
    </source>
</evidence>
<evidence type="ECO:0000256" key="2">
    <source>
        <dbReference type="ARBA" id="ARBA00010411"/>
    </source>
</evidence>
<dbReference type="GO" id="GO:0005814">
    <property type="term" value="C:centriole"/>
    <property type="evidence" value="ECO:0007669"/>
    <property type="project" value="UniProtKB-SubCell"/>
</dbReference>
<dbReference type="EMBL" id="LDAU01000157">
    <property type="protein sequence ID" value="KRX02142.1"/>
    <property type="molecule type" value="Genomic_DNA"/>
</dbReference>
<evidence type="ECO:0000256" key="3">
    <source>
        <dbReference type="ARBA" id="ARBA00014910"/>
    </source>
</evidence>
<reference evidence="13 14" key="1">
    <citation type="journal article" date="2015" name="Sci. Rep.">
        <title>Genome of the facultative scuticociliatosis pathogen Pseudocohnilembus persalinus provides insight into its virulence through horizontal gene transfer.</title>
        <authorList>
            <person name="Xiong J."/>
            <person name="Wang G."/>
            <person name="Cheng J."/>
            <person name="Tian M."/>
            <person name="Pan X."/>
            <person name="Warren A."/>
            <person name="Jiang C."/>
            <person name="Yuan D."/>
            <person name="Miao W."/>
        </authorList>
    </citation>
    <scope>NUCLEOTIDE SEQUENCE [LARGE SCALE GENOMIC DNA]</scope>
    <source>
        <strain evidence="13">36N120E</strain>
    </source>
</reference>
<feature type="coiled-coil region" evidence="11">
    <location>
        <begin position="350"/>
        <end position="398"/>
    </location>
</feature>
<evidence type="ECO:0000256" key="1">
    <source>
        <dbReference type="ARBA" id="ARBA00004114"/>
    </source>
</evidence>
<feature type="compositionally biased region" description="Polar residues" evidence="12">
    <location>
        <begin position="44"/>
        <end position="63"/>
    </location>
</feature>
<feature type="region of interest" description="Disordered" evidence="12">
    <location>
        <begin position="136"/>
        <end position="169"/>
    </location>
</feature>
<feature type="compositionally biased region" description="Basic and acidic residues" evidence="12">
    <location>
        <begin position="88"/>
        <end position="98"/>
    </location>
</feature>
<keyword evidence="14" id="KW-1185">Reference proteome</keyword>
<dbReference type="AlphaFoldDB" id="A0A0V0QIS9"/>
<feature type="region of interest" description="Disordered" evidence="12">
    <location>
        <begin position="482"/>
        <end position="525"/>
    </location>
</feature>
<evidence type="ECO:0000256" key="10">
    <source>
        <dbReference type="ARBA" id="ARBA00049959"/>
    </source>
</evidence>
<keyword evidence="7" id="KW-0206">Cytoskeleton</keyword>
<accession>A0A0V0QIS9</accession>
<dbReference type="InParanoid" id="A0A0V0QIS9"/>
<evidence type="ECO:0000256" key="9">
    <source>
        <dbReference type="ARBA" id="ARBA00031694"/>
    </source>
</evidence>
<keyword evidence="8" id="KW-0131">Cell cycle</keyword>
<protein>
    <recommendedName>
        <fullName evidence="3">Centrosomal protein POC5</fullName>
    </recommendedName>
    <alternativeName>
        <fullName evidence="9">Protein of centriole 5</fullName>
    </alternativeName>
</protein>
<sequence length="675" mass="79223">MKQTKHELLDDLDDLQEMSKKWQKHKNIDITEEFSQNQFESESDYISQNQNIHDYYQESSEIQELNDSDINNEEFQPKKYQLSESQYSEEKQAKDFSKKQGKQQQQNVKNSLNQQNKFNSDFEDTQSEIVQNHSQVCQSTLGQKPTRKNLNSTNNNNPYNRNQQHNTTMNSKLNTTNISTRRNHLPQIIDEDTEHFKVKLDHLINVFKTDAISEFMSMKKSMLEDQKMQVKCDTEKYLNMYEEKANELTETKQILAEQIQENEVITQRYEGFAKLCGEAKDRFRMQKAIGNYFYALKNYKKLQQEKKQKKKMAAFVFSRNMSKKVFNIFNNNYQIAKKQKEDKLWEDKQLDEINEITSKYNKELEQIRTRLNETERLLEESNIQKQSLQDNLKKAFMRGVCALNFEAMSILDNKQEQQSQIQNGQNANQLLMNTQNINGALNMMEQNFNQLQNEQINQQKPQQFQQQHEQNNSVINNSKILQQQQQFQVENEEDTQSFNNQYDDFDSQNQFSSQQSYQNQIQQDSPQKTMIFYQQPKIESKDHKWKDAPVVGVKKENLNSIKIQGQSQIKQNSQTLQTGLKSNLKNNKENSTNFNKSSLPDFVNRAGPQDNDFEEEDVSQGRVIRVTQEKQEQALKSNFQIPSGKVSAKTKTNSGINANKSTRAFGKTLNGANRN</sequence>
<feature type="compositionally biased region" description="Low complexity" evidence="12">
    <location>
        <begin position="498"/>
        <end position="525"/>
    </location>
</feature>
<organism evidence="13 14">
    <name type="scientific">Pseudocohnilembus persalinus</name>
    <name type="common">Ciliate</name>
    <dbReference type="NCBI Taxonomy" id="266149"/>
    <lineage>
        <taxon>Eukaryota</taxon>
        <taxon>Sar</taxon>
        <taxon>Alveolata</taxon>
        <taxon>Ciliophora</taxon>
        <taxon>Intramacronucleata</taxon>
        <taxon>Oligohymenophorea</taxon>
        <taxon>Scuticociliatia</taxon>
        <taxon>Philasterida</taxon>
        <taxon>Pseudocohnilembidae</taxon>
        <taxon>Pseudocohnilembus</taxon>
    </lineage>
</organism>
<feature type="compositionally biased region" description="Low complexity" evidence="12">
    <location>
        <begin position="149"/>
        <end position="166"/>
    </location>
</feature>
<keyword evidence="6 11" id="KW-0175">Coiled coil</keyword>